<evidence type="ECO:0000256" key="3">
    <source>
        <dbReference type="ARBA" id="ARBA00022729"/>
    </source>
</evidence>
<protein>
    <submittedName>
        <fullName evidence="7">Mucin-5AC-like</fullName>
    </submittedName>
</protein>
<dbReference type="PANTHER" id="PTHR15031">
    <property type="entry name" value="CARTILAGE INTERMEDIATE LAYER PROTEIN CLIP"/>
    <property type="match status" value="1"/>
</dbReference>
<keyword evidence="6" id="KW-1185">Reference proteome</keyword>
<dbReference type="RefSeq" id="XP_035690117.1">
    <property type="nucleotide sequence ID" value="XM_035834224.1"/>
</dbReference>
<keyword evidence="4" id="KW-0325">Glycoprotein</keyword>
<proteinExistence type="predicted"/>
<accession>A0A9J7LVX7</accession>
<evidence type="ECO:0000256" key="4">
    <source>
        <dbReference type="ARBA" id="ARBA00023180"/>
    </source>
</evidence>
<feature type="domain" description="WxxW" evidence="5">
    <location>
        <begin position="384"/>
        <end position="468"/>
    </location>
</feature>
<reference evidence="6" key="1">
    <citation type="journal article" date="2020" name="Nat. Ecol. Evol.">
        <title>Deeply conserved synteny resolves early events in vertebrate evolution.</title>
        <authorList>
            <person name="Simakov O."/>
            <person name="Marletaz F."/>
            <person name="Yue J.X."/>
            <person name="O'Connell B."/>
            <person name="Jenkins J."/>
            <person name="Brandt A."/>
            <person name="Calef R."/>
            <person name="Tung C.H."/>
            <person name="Huang T.K."/>
            <person name="Schmutz J."/>
            <person name="Satoh N."/>
            <person name="Yu J.K."/>
            <person name="Putnam N.H."/>
            <person name="Green R.E."/>
            <person name="Rokhsar D.S."/>
        </authorList>
    </citation>
    <scope>NUCLEOTIDE SEQUENCE [LARGE SCALE GENOMIC DNA]</scope>
    <source>
        <strain evidence="6">S238N-H82</strain>
    </source>
</reference>
<evidence type="ECO:0000256" key="1">
    <source>
        <dbReference type="ARBA" id="ARBA00004613"/>
    </source>
</evidence>
<feature type="domain" description="WxxW" evidence="5">
    <location>
        <begin position="108"/>
        <end position="193"/>
    </location>
</feature>
<keyword evidence="3" id="KW-0732">Signal</keyword>
<dbReference type="OMA" id="ICENTPD"/>
<dbReference type="InterPro" id="IPR025155">
    <property type="entry name" value="WxxW_domain"/>
</dbReference>
<evidence type="ECO:0000313" key="7">
    <source>
        <dbReference type="RefSeq" id="XP_035690117.1"/>
    </source>
</evidence>
<evidence type="ECO:0000256" key="2">
    <source>
        <dbReference type="ARBA" id="ARBA00022525"/>
    </source>
</evidence>
<feature type="domain" description="WxxW" evidence="5">
    <location>
        <begin position="199"/>
        <end position="283"/>
    </location>
</feature>
<name>A0A9J7LVX7_BRAFL</name>
<dbReference type="GeneID" id="118425415"/>
<keyword evidence="2" id="KW-0964">Secreted</keyword>
<feature type="domain" description="WxxW" evidence="5">
    <location>
        <begin position="14"/>
        <end position="98"/>
    </location>
</feature>
<organism evidence="6 7">
    <name type="scientific">Branchiostoma floridae</name>
    <name type="common">Florida lancelet</name>
    <name type="synonym">Amphioxus</name>
    <dbReference type="NCBI Taxonomy" id="7739"/>
    <lineage>
        <taxon>Eukaryota</taxon>
        <taxon>Metazoa</taxon>
        <taxon>Chordata</taxon>
        <taxon>Cephalochordata</taxon>
        <taxon>Leptocardii</taxon>
        <taxon>Amphioxiformes</taxon>
        <taxon>Branchiostomatidae</taxon>
        <taxon>Branchiostoma</taxon>
    </lineage>
</organism>
<dbReference type="Proteomes" id="UP000001554">
    <property type="component" value="Chromosome 11"/>
</dbReference>
<evidence type="ECO:0000259" key="5">
    <source>
        <dbReference type="Pfam" id="PF13330"/>
    </source>
</evidence>
<dbReference type="KEGG" id="bfo:118425415"/>
<dbReference type="GO" id="GO:0005576">
    <property type="term" value="C:extracellular region"/>
    <property type="evidence" value="ECO:0007669"/>
    <property type="project" value="UniProtKB-SubCell"/>
</dbReference>
<sequence>MKGFECFARSCESWTRWFNRDHPGTTGDWEVLSHLRPENPGQICRSPTDIQARVISTGQDAFLTGEVFASFDVTTGFVCRMRDQPDGTCLDYEVRFCCPIPDCPGGSWTTWFDRDNPGGVGDWEALVHLRPENPGQICSNPTAVHARVISTQVEASLTGQVIHWYDTTNGFACVNRQQNDGDRCLEYEVRFCCPPCTNWTPWFDRDNPGGGGDWEVLSHLRPENPGQICRAPTDIQARVISTGQDAFQTGEVFAFYDVTSGFACRAKDQPDSICLDYEVRFCCPLPDCPDGSWTPWFDRDNPSATGDWEALVHLRPENPGQICFNPTAVHARVISTQVEASLTGQVIHWYDTTNGFACVNRQQNDGEMCLEYEVRFCCPPCTNWTPWFDRDNPGTTGDWEVLSHLRPENPGQICRSPTDIQARVIATGQDAFQTGEVFAFYDVTTGFVCRMKDQPDGKCLDYEVRFCCPRKYHVIVCDQI</sequence>
<gene>
    <name evidence="7" type="primary">LOC118425415</name>
</gene>
<dbReference type="InterPro" id="IPR039675">
    <property type="entry name" value="CILP1/CILP2"/>
</dbReference>
<dbReference type="Pfam" id="PF13330">
    <property type="entry name" value="Mucin2_WxxW"/>
    <property type="match status" value="5"/>
</dbReference>
<dbReference type="PANTHER" id="PTHR15031:SF4">
    <property type="entry name" value="CARTILAGE INTERMEDIATE LAYER PROTEIN 1"/>
    <property type="match status" value="1"/>
</dbReference>
<comment type="subcellular location">
    <subcellularLocation>
        <location evidence="1">Secreted</location>
    </subcellularLocation>
</comment>
<dbReference type="OrthoDB" id="6049857at2759"/>
<dbReference type="AlphaFoldDB" id="A0A9J7LVX7"/>
<evidence type="ECO:0000313" key="6">
    <source>
        <dbReference type="Proteomes" id="UP000001554"/>
    </source>
</evidence>
<reference evidence="7" key="2">
    <citation type="submission" date="2025-08" db="UniProtKB">
        <authorList>
            <consortium name="RefSeq"/>
        </authorList>
    </citation>
    <scope>IDENTIFICATION</scope>
    <source>
        <strain evidence="7">S238N-H82</strain>
        <tissue evidence="7">Testes</tissue>
    </source>
</reference>
<feature type="domain" description="WxxW" evidence="5">
    <location>
        <begin position="293"/>
        <end position="378"/>
    </location>
</feature>